<dbReference type="RefSeq" id="WP_073548512.1">
    <property type="nucleotide sequence ID" value="NZ_CAWMVK010000034.1"/>
</dbReference>
<evidence type="ECO:0000256" key="1">
    <source>
        <dbReference type="ARBA" id="ARBA00004651"/>
    </source>
</evidence>
<protein>
    <submittedName>
        <fullName evidence="10">ABC transporter</fullName>
    </submittedName>
</protein>
<feature type="transmembrane region" description="Helical" evidence="8">
    <location>
        <begin position="250"/>
        <end position="271"/>
    </location>
</feature>
<dbReference type="PANTHER" id="PTHR30294">
    <property type="entry name" value="MEMBRANE COMPONENT OF ABC TRANSPORTER YHHJ-RELATED"/>
    <property type="match status" value="1"/>
</dbReference>
<dbReference type="STRING" id="247279.NIES1031_05620"/>
<comment type="similarity">
    <text evidence="2">Belongs to the ABC-2 integral membrane protein family.</text>
</comment>
<feature type="transmembrane region" description="Helical" evidence="8">
    <location>
        <begin position="333"/>
        <end position="352"/>
    </location>
</feature>
<comment type="subcellular location">
    <subcellularLocation>
        <location evidence="1">Cell membrane</location>
        <topology evidence="1">Multi-pass membrane protein</topology>
    </subcellularLocation>
</comment>
<evidence type="ECO:0000256" key="6">
    <source>
        <dbReference type="ARBA" id="ARBA00022989"/>
    </source>
</evidence>
<feature type="domain" description="ABC transmembrane type-2" evidence="9">
    <location>
        <begin position="125"/>
        <end position="362"/>
    </location>
</feature>
<dbReference type="InterPro" id="IPR013525">
    <property type="entry name" value="ABC2_TM"/>
</dbReference>
<accession>A0A1U7HWW3</accession>
<feature type="transmembrane region" description="Helical" evidence="8">
    <location>
        <begin position="20"/>
        <end position="40"/>
    </location>
</feature>
<dbReference type="PANTHER" id="PTHR30294:SF29">
    <property type="entry name" value="MULTIDRUG ABC TRANSPORTER PERMEASE YBHS-RELATED"/>
    <property type="match status" value="1"/>
</dbReference>
<name>A0A1U7HWW3_9CHRO</name>
<feature type="transmembrane region" description="Helical" evidence="8">
    <location>
        <begin position="219"/>
        <end position="244"/>
    </location>
</feature>
<evidence type="ECO:0000256" key="7">
    <source>
        <dbReference type="ARBA" id="ARBA00023136"/>
    </source>
</evidence>
<evidence type="ECO:0000313" key="11">
    <source>
        <dbReference type="Proteomes" id="UP000185984"/>
    </source>
</evidence>
<feature type="transmembrane region" description="Helical" evidence="8">
    <location>
        <begin position="169"/>
        <end position="192"/>
    </location>
</feature>
<evidence type="ECO:0000259" key="9">
    <source>
        <dbReference type="PROSITE" id="PS51012"/>
    </source>
</evidence>
<dbReference type="OrthoDB" id="9808686at2"/>
<comment type="caution">
    <text evidence="10">The sequence shown here is derived from an EMBL/GenBank/DDBJ whole genome shotgun (WGS) entry which is preliminary data.</text>
</comment>
<dbReference type="Gene3D" id="3.40.1710.10">
    <property type="entry name" value="abc type-2 transporter like domain"/>
    <property type="match status" value="1"/>
</dbReference>
<organism evidence="10 11">
    <name type="scientific">Chroogloeocystis siderophila 5.2 s.c.1</name>
    <dbReference type="NCBI Taxonomy" id="247279"/>
    <lineage>
        <taxon>Bacteria</taxon>
        <taxon>Bacillati</taxon>
        <taxon>Cyanobacteriota</taxon>
        <taxon>Cyanophyceae</taxon>
        <taxon>Oscillatoriophycideae</taxon>
        <taxon>Chroococcales</taxon>
        <taxon>Chroococcaceae</taxon>
        <taxon>Chroogloeocystis</taxon>
    </lineage>
</organism>
<keyword evidence="6 8" id="KW-1133">Transmembrane helix</keyword>
<dbReference type="InterPro" id="IPR047817">
    <property type="entry name" value="ABC2_TM_bact-type"/>
</dbReference>
<evidence type="ECO:0000313" key="10">
    <source>
        <dbReference type="EMBL" id="OKH28052.1"/>
    </source>
</evidence>
<dbReference type="Proteomes" id="UP000185984">
    <property type="component" value="Unassembled WGS sequence"/>
</dbReference>
<evidence type="ECO:0000256" key="2">
    <source>
        <dbReference type="ARBA" id="ARBA00007783"/>
    </source>
</evidence>
<keyword evidence="3" id="KW-0813">Transport</keyword>
<evidence type="ECO:0000256" key="3">
    <source>
        <dbReference type="ARBA" id="ARBA00022448"/>
    </source>
</evidence>
<dbReference type="GO" id="GO:0140359">
    <property type="term" value="F:ABC-type transporter activity"/>
    <property type="evidence" value="ECO:0007669"/>
    <property type="project" value="InterPro"/>
</dbReference>
<dbReference type="Pfam" id="PF12698">
    <property type="entry name" value="ABC2_membrane_3"/>
    <property type="match status" value="1"/>
</dbReference>
<keyword evidence="11" id="KW-1185">Reference proteome</keyword>
<evidence type="ECO:0000256" key="5">
    <source>
        <dbReference type="ARBA" id="ARBA00022692"/>
    </source>
</evidence>
<dbReference type="InterPro" id="IPR051449">
    <property type="entry name" value="ABC-2_transporter_component"/>
</dbReference>
<reference evidence="10 11" key="1">
    <citation type="submission" date="2016-11" db="EMBL/GenBank/DDBJ databases">
        <title>Draft Genome Sequences of Nine Cyanobacterial Strains from Diverse Habitats.</title>
        <authorList>
            <person name="Zhu T."/>
            <person name="Hou S."/>
            <person name="Lu X."/>
            <person name="Hess W.R."/>
        </authorList>
    </citation>
    <scope>NUCLEOTIDE SEQUENCE [LARGE SCALE GENOMIC DNA]</scope>
    <source>
        <strain evidence="10 11">5.2 s.c.1</strain>
    </source>
</reference>
<evidence type="ECO:0000256" key="4">
    <source>
        <dbReference type="ARBA" id="ARBA00022475"/>
    </source>
</evidence>
<dbReference type="PROSITE" id="PS51012">
    <property type="entry name" value="ABC_TM2"/>
    <property type="match status" value="1"/>
</dbReference>
<keyword evidence="5 8" id="KW-0812">Transmembrane</keyword>
<keyword evidence="4" id="KW-1003">Cell membrane</keyword>
<proteinExistence type="inferred from homology"/>
<dbReference type="AlphaFoldDB" id="A0A1U7HWW3"/>
<sequence>MKRILAQCIKELAQFRRDRLTVALAILLPLATLFIFGFAIRLEATNIPIVIQDLNNSPLSRSYIEQLMATNQFQPTRWENNIVEALERGIANAGAIIPPDFDAQINSNQPTTIQVLIDGTDANNARIIQNSFRATTNAFLQTSGIQQEQPNIVARIRIWFNPGRRESLYIVPGVYGVILWIYPSLLAAIAMVREKERGTILQVYASSLTAAELLLGKGLAYFLIGIAQAIVIISLGSLLFQLSFAVEPTAFILGTSLYLWTSVLFGLLIGVRASNQNAAVQGVATIGFLSSLLLSGFIYPLSNIPFPLSLISSILPARYYIELSRDAFVRGTGWIGVWFIPLVLIVIGLLLFNTARKALSRMQLPY</sequence>
<feature type="transmembrane region" description="Helical" evidence="8">
    <location>
        <begin position="278"/>
        <end position="298"/>
    </location>
</feature>
<evidence type="ECO:0000256" key="8">
    <source>
        <dbReference type="SAM" id="Phobius"/>
    </source>
</evidence>
<gene>
    <name evidence="10" type="ORF">NIES1031_05620</name>
</gene>
<dbReference type="EMBL" id="MRCC01000004">
    <property type="protein sequence ID" value="OKH28052.1"/>
    <property type="molecule type" value="Genomic_DNA"/>
</dbReference>
<keyword evidence="7 8" id="KW-0472">Membrane</keyword>
<dbReference type="GO" id="GO:0005886">
    <property type="term" value="C:plasma membrane"/>
    <property type="evidence" value="ECO:0007669"/>
    <property type="project" value="UniProtKB-SubCell"/>
</dbReference>